<dbReference type="KEGG" id="llu:AKJ09_02372"/>
<protein>
    <submittedName>
        <fullName evidence="1">Macrophage infectivity potentiator-related protein</fullName>
    </submittedName>
</protein>
<dbReference type="Proteomes" id="UP000064967">
    <property type="component" value="Chromosome"/>
</dbReference>
<dbReference type="InterPro" id="IPR029032">
    <property type="entry name" value="AhpD-like"/>
</dbReference>
<evidence type="ECO:0000313" key="2">
    <source>
        <dbReference type="Proteomes" id="UP000064967"/>
    </source>
</evidence>
<keyword evidence="2" id="KW-1185">Reference proteome</keyword>
<reference evidence="1 2" key="1">
    <citation type="submission" date="2015-08" db="EMBL/GenBank/DDBJ databases">
        <authorList>
            <person name="Babu N.S."/>
            <person name="Beckwith C.J."/>
            <person name="Beseler K.G."/>
            <person name="Brison A."/>
            <person name="Carone J.V."/>
            <person name="Caskin T.P."/>
            <person name="Diamond M."/>
            <person name="Durham M.E."/>
            <person name="Foxe J.M."/>
            <person name="Go M."/>
            <person name="Henderson B.A."/>
            <person name="Jones I.B."/>
            <person name="McGettigan J.A."/>
            <person name="Micheletti S.J."/>
            <person name="Nasrallah M.E."/>
            <person name="Ortiz D."/>
            <person name="Piller C.R."/>
            <person name="Privatt S.R."/>
            <person name="Schneider S.L."/>
            <person name="Sharp S."/>
            <person name="Smith T.C."/>
            <person name="Stanton J.D."/>
            <person name="Ullery H.E."/>
            <person name="Wilson R.J."/>
            <person name="Serrano M.G."/>
            <person name="Buck G."/>
            <person name="Lee V."/>
            <person name="Wang Y."/>
            <person name="Carvalho R."/>
            <person name="Voegtly L."/>
            <person name="Shi R."/>
            <person name="Duckworth R."/>
            <person name="Johnson A."/>
            <person name="Loviza R."/>
            <person name="Walstead R."/>
            <person name="Shah Z."/>
            <person name="Kiflezghi M."/>
            <person name="Wade K."/>
            <person name="Ball S.L."/>
            <person name="Bradley K.W."/>
            <person name="Asai D.J."/>
            <person name="Bowman C.A."/>
            <person name="Russell D.A."/>
            <person name="Pope W.H."/>
            <person name="Jacobs-Sera D."/>
            <person name="Hendrix R.W."/>
            <person name="Hatfull G.F."/>
        </authorList>
    </citation>
    <scope>NUCLEOTIDE SEQUENCE [LARGE SCALE GENOMIC DNA]</scope>
    <source>
        <strain evidence="1 2">DSM 27648</strain>
    </source>
</reference>
<evidence type="ECO:0000313" key="1">
    <source>
        <dbReference type="EMBL" id="AKU95708.1"/>
    </source>
</evidence>
<organism evidence="1 2">
    <name type="scientific">Labilithrix luteola</name>
    <dbReference type="NCBI Taxonomy" id="1391654"/>
    <lineage>
        <taxon>Bacteria</taxon>
        <taxon>Pseudomonadati</taxon>
        <taxon>Myxococcota</taxon>
        <taxon>Polyangia</taxon>
        <taxon>Polyangiales</taxon>
        <taxon>Labilitrichaceae</taxon>
        <taxon>Labilithrix</taxon>
    </lineage>
</organism>
<dbReference type="Gene3D" id="1.20.1290.10">
    <property type="entry name" value="AhpD-like"/>
    <property type="match status" value="1"/>
</dbReference>
<sequence length="174" mass="18326">MESAPEKSKPALQVLKNAFGFVPNLVGAMAESPVLISSLAPVFRNVHSGSFSEAEVQVVLLTDAVTNSAAWAVALHSKLALDAGVSADDVQAIRTRGVPKDRRLAAMSAIARAMIEKRGHLDDRDRAAFQDAGYGPDLVLEIVAIVAASAITNYTASIAEPALDEALKPYAWSA</sequence>
<dbReference type="PANTHER" id="PTHR35446">
    <property type="entry name" value="SI:CH211-175M2.5"/>
    <property type="match status" value="1"/>
</dbReference>
<dbReference type="PANTHER" id="PTHR35446:SF3">
    <property type="entry name" value="CMD DOMAIN-CONTAINING PROTEIN"/>
    <property type="match status" value="1"/>
</dbReference>
<dbReference type="STRING" id="1391654.AKJ09_02372"/>
<accession>A0A0K1PQB2</accession>
<name>A0A0K1PQB2_9BACT</name>
<proteinExistence type="predicted"/>
<dbReference type="SUPFAM" id="SSF69118">
    <property type="entry name" value="AhpD-like"/>
    <property type="match status" value="1"/>
</dbReference>
<dbReference type="EMBL" id="CP012333">
    <property type="protein sequence ID" value="AKU95708.1"/>
    <property type="molecule type" value="Genomic_DNA"/>
</dbReference>
<gene>
    <name evidence="1" type="ORF">AKJ09_02372</name>
</gene>
<dbReference type="AlphaFoldDB" id="A0A0K1PQB2"/>